<name>Q0CZF5_ASPTN</name>
<dbReference type="GO" id="GO:0004402">
    <property type="term" value="F:histone acetyltransferase activity"/>
    <property type="evidence" value="ECO:0007669"/>
    <property type="project" value="InterPro"/>
</dbReference>
<evidence type="ECO:0000259" key="1">
    <source>
        <dbReference type="Pfam" id="PF12657"/>
    </source>
</evidence>
<dbReference type="VEuPathDB" id="FungiDB:ATEG_00929"/>
<dbReference type="GO" id="GO:0000127">
    <property type="term" value="C:transcription factor TFIIIC complex"/>
    <property type="evidence" value="ECO:0007669"/>
    <property type="project" value="InterPro"/>
</dbReference>
<feature type="domain" description="Transcription factor IIIC 90kDa subunit N-terminal" evidence="1">
    <location>
        <begin position="19"/>
        <end position="499"/>
    </location>
</feature>
<dbReference type="InterPro" id="IPR044230">
    <property type="entry name" value="GTF3C4"/>
</dbReference>
<proteinExistence type="predicted"/>
<dbReference type="PANTHER" id="PTHR15496">
    <property type="entry name" value="GENERAL TRANSCRIPTION FACTOR 3C POLYPEPTIDE 4 FAMILY"/>
    <property type="match status" value="1"/>
</dbReference>
<dbReference type="OMA" id="RIRAFAW"/>
<dbReference type="AlphaFoldDB" id="Q0CZF5"/>
<dbReference type="RefSeq" id="XP_001211015.1">
    <property type="nucleotide sequence ID" value="XM_001211015.1"/>
</dbReference>
<dbReference type="GO" id="GO:0006384">
    <property type="term" value="P:transcription initiation at RNA polymerase III promoter"/>
    <property type="evidence" value="ECO:0007669"/>
    <property type="project" value="InterPro"/>
</dbReference>
<dbReference type="STRING" id="341663.Q0CZF5"/>
<gene>
    <name evidence="2" type="ORF">ATEG_00929</name>
</gene>
<evidence type="ECO:0000313" key="2">
    <source>
        <dbReference type="EMBL" id="EAU39575.1"/>
    </source>
</evidence>
<dbReference type="OrthoDB" id="6021743at2759"/>
<dbReference type="EMBL" id="CH476594">
    <property type="protein sequence ID" value="EAU39575.1"/>
    <property type="molecule type" value="Genomic_DNA"/>
</dbReference>
<dbReference type="Proteomes" id="UP000007963">
    <property type="component" value="Unassembled WGS sequence"/>
</dbReference>
<organism evidence="2 3">
    <name type="scientific">Aspergillus terreus (strain NIH 2624 / FGSC A1156)</name>
    <dbReference type="NCBI Taxonomy" id="341663"/>
    <lineage>
        <taxon>Eukaryota</taxon>
        <taxon>Fungi</taxon>
        <taxon>Dikarya</taxon>
        <taxon>Ascomycota</taxon>
        <taxon>Pezizomycotina</taxon>
        <taxon>Eurotiomycetes</taxon>
        <taxon>Eurotiomycetidae</taxon>
        <taxon>Eurotiales</taxon>
        <taxon>Aspergillaceae</taxon>
        <taxon>Aspergillus</taxon>
        <taxon>Aspergillus subgen. Circumdati</taxon>
    </lineage>
</organism>
<reference evidence="3" key="1">
    <citation type="submission" date="2005-09" db="EMBL/GenBank/DDBJ databases">
        <title>Annotation of the Aspergillus terreus NIH2624 genome.</title>
        <authorList>
            <person name="Birren B.W."/>
            <person name="Lander E.S."/>
            <person name="Galagan J.E."/>
            <person name="Nusbaum C."/>
            <person name="Devon K."/>
            <person name="Henn M."/>
            <person name="Ma L.-J."/>
            <person name="Jaffe D.B."/>
            <person name="Butler J."/>
            <person name="Alvarez P."/>
            <person name="Gnerre S."/>
            <person name="Grabherr M."/>
            <person name="Kleber M."/>
            <person name="Mauceli E.W."/>
            <person name="Brockman W."/>
            <person name="Rounsley S."/>
            <person name="Young S.K."/>
            <person name="LaButti K."/>
            <person name="Pushparaj V."/>
            <person name="DeCaprio D."/>
            <person name="Crawford M."/>
            <person name="Koehrsen M."/>
            <person name="Engels R."/>
            <person name="Montgomery P."/>
            <person name="Pearson M."/>
            <person name="Howarth C."/>
            <person name="Larson L."/>
            <person name="Luoma S."/>
            <person name="White J."/>
            <person name="Alvarado L."/>
            <person name="Kodira C.D."/>
            <person name="Zeng Q."/>
            <person name="Oleary S."/>
            <person name="Yandava C."/>
            <person name="Denning D.W."/>
            <person name="Nierman W.C."/>
            <person name="Milne T."/>
            <person name="Madden K."/>
        </authorList>
    </citation>
    <scope>NUCLEOTIDE SEQUENCE [LARGE SCALE GENOMIC DNA]</scope>
    <source>
        <strain evidence="3">NIH 2624 / FGSC A1156</strain>
    </source>
</reference>
<dbReference type="GeneID" id="4355692"/>
<dbReference type="InterPro" id="IPR024761">
    <property type="entry name" value="TFIIIC_delta_N"/>
</dbReference>
<dbReference type="HOGENOM" id="CLU_011098_0_0_1"/>
<protein>
    <recommendedName>
        <fullName evidence="1">Transcription factor IIIC 90kDa subunit N-terminal domain-containing protein</fullName>
    </recommendedName>
</protein>
<dbReference type="PANTHER" id="PTHR15496:SF2">
    <property type="entry name" value="GENERAL TRANSCRIPTION FACTOR 3C POLYPEPTIDE 4"/>
    <property type="match status" value="1"/>
</dbReference>
<evidence type="ECO:0000313" key="3">
    <source>
        <dbReference type="Proteomes" id="UP000007963"/>
    </source>
</evidence>
<dbReference type="eggNOG" id="ENOG502S8BZ">
    <property type="taxonomic scope" value="Eukaryota"/>
</dbReference>
<accession>Q0CZF5</accession>
<dbReference type="Pfam" id="PF12657">
    <property type="entry name" value="TFIIIC_delta"/>
    <property type="match status" value="1"/>
</dbReference>
<sequence length="559" mass="61323">MLNPLQLQVFPSCYNALSCSADGELALAAGEFVQIASPKNAPEGNNSTSQTAGTSWQLSRFRANTFTVTEWPTILPRPREYFSVGAEQSNSIVADLAWSSPGLGKHRRSILAVLTSNLLLSFYENSGSQGKYARVALVNETLRRHFEPIIPDEGLRAKKSNIRSFAWSPPLKVPSPDSDSLGAEHRWGIHLLSVTNDDNDVILLRVQRTEEQSYSIEMLSLTSLHDLVGNFPIGQPSILSSAIKHRLKTSSMSYGPWVYEEVGEGEWFATANAALVYGTKLKIVKQRIQLNVSSAGCAIGGQLSSSCEANSPLHIKEMDNFQFRGPLQWIYTEKSPEIRLAAGTMAGMILLTSTRAAYSGMDTKPRQVDLREYPFYDGAGEDVDGNKPSHWEAIGAMTTAFDEASNTCTLHLGTVGGYTASMAFPSIEEPQLSAAPWKTHIDEICDRFDIDHDLGGFTVARVWGLTSHRGVVVAAITRHPGDMVEYRTSSEDLTVLLFSGANSGCKEPKAFPTARTVLDTSPSNLSAKRDAVLKYVLDVDGRNYDASPWSGKILYHYRD</sequence>